<proteinExistence type="predicted"/>
<protein>
    <recommendedName>
        <fullName evidence="1">Sugar 3,4-ketoisomerase QdtA cupin domain-containing protein</fullName>
    </recommendedName>
</protein>
<gene>
    <name evidence="2" type="ORF">EFQ99_06795</name>
</gene>
<dbReference type="SUPFAM" id="SSF51182">
    <property type="entry name" value="RmlC-like cupins"/>
    <property type="match status" value="1"/>
</dbReference>
<dbReference type="Pfam" id="PF05523">
    <property type="entry name" value="FdtA"/>
    <property type="match status" value="1"/>
</dbReference>
<dbReference type="InterPro" id="IPR008894">
    <property type="entry name" value="QdtA_cupin_dom"/>
</dbReference>
<dbReference type="InterPro" id="IPR014710">
    <property type="entry name" value="RmlC-like_jellyroll"/>
</dbReference>
<dbReference type="AlphaFoldDB" id="A0A432PPU3"/>
<accession>A0A432PPU3</accession>
<reference evidence="3" key="1">
    <citation type="submission" date="2018-11" db="EMBL/GenBank/DDBJ databases">
        <title>Rhizobium chutanense sp. nov., isolated from root nodules of Phaseolus vulgaris in China.</title>
        <authorList>
            <person name="Huo Y."/>
        </authorList>
    </citation>
    <scope>NUCLEOTIDE SEQUENCE [LARGE SCALE GENOMIC DNA]</scope>
    <source>
        <strain evidence="3">CCBAU 65647</strain>
    </source>
</reference>
<dbReference type="Gene3D" id="2.60.120.10">
    <property type="entry name" value="Jelly Rolls"/>
    <property type="match status" value="1"/>
</dbReference>
<organism evidence="2 3">
    <name type="scientific">Rhizobium vallis</name>
    <dbReference type="NCBI Taxonomy" id="634290"/>
    <lineage>
        <taxon>Bacteria</taxon>
        <taxon>Pseudomonadati</taxon>
        <taxon>Pseudomonadota</taxon>
        <taxon>Alphaproteobacteria</taxon>
        <taxon>Hyphomicrobiales</taxon>
        <taxon>Rhizobiaceae</taxon>
        <taxon>Rhizobium/Agrobacterium group</taxon>
        <taxon>Rhizobium</taxon>
    </lineage>
</organism>
<evidence type="ECO:0000313" key="2">
    <source>
        <dbReference type="EMBL" id="RUM25996.1"/>
    </source>
</evidence>
<dbReference type="OrthoDB" id="9815592at2"/>
<dbReference type="Proteomes" id="UP000278823">
    <property type="component" value="Unassembled WGS sequence"/>
</dbReference>
<dbReference type="EMBL" id="RJTH01000002">
    <property type="protein sequence ID" value="RUM25996.1"/>
    <property type="molecule type" value="Genomic_DNA"/>
</dbReference>
<dbReference type="InterPro" id="IPR011051">
    <property type="entry name" value="RmlC_Cupin_sf"/>
</dbReference>
<evidence type="ECO:0000313" key="3">
    <source>
        <dbReference type="Proteomes" id="UP000278823"/>
    </source>
</evidence>
<evidence type="ECO:0000259" key="1">
    <source>
        <dbReference type="Pfam" id="PF05523"/>
    </source>
</evidence>
<keyword evidence="3" id="KW-1185">Reference proteome</keyword>
<comment type="caution">
    <text evidence="2">The sequence shown here is derived from an EMBL/GenBank/DDBJ whole genome shotgun (WGS) entry which is preliminary data.</text>
</comment>
<name>A0A432PPU3_9HYPH</name>
<dbReference type="CDD" id="cd20292">
    <property type="entry name" value="cupin_QdtA-like"/>
    <property type="match status" value="1"/>
</dbReference>
<sequence>MLRSTRSLELSKISSAAGIEMTPSTALDRVTRGKVSLFKDARGALGVLDFPKEIPFAPVRMFWIHDVPAGGKRGAHAHKACTQFIVCGRGEVEIDAFDGTRNEEIKLSAGEYANIVPGIFATLTFPQEHSTVIVLCDRPYEADDYIYDADVLMKDTPLSDGST</sequence>
<feature type="domain" description="Sugar 3,4-ketoisomerase QdtA cupin" evidence="1">
    <location>
        <begin position="35"/>
        <end position="150"/>
    </location>
</feature>